<evidence type="ECO:0000313" key="2">
    <source>
        <dbReference type="Proteomes" id="UP000325333"/>
    </source>
</evidence>
<accession>A0A5B0KP21</accession>
<reference evidence="1 2" key="1">
    <citation type="submission" date="2019-07" db="EMBL/GenBank/DDBJ databases">
        <title>Genome sequencing of the stress-tolerant strain Azospirillum brasilense Az19.</title>
        <authorList>
            <person name="Maroniche G.A."/>
            <person name="Garcia J.E."/>
            <person name="Pagnussat L."/>
            <person name="Amenta M."/>
            <person name="Creus C.M."/>
        </authorList>
    </citation>
    <scope>NUCLEOTIDE SEQUENCE [LARGE SCALE GENOMIC DNA]</scope>
    <source>
        <strain evidence="1 2">Az19</strain>
    </source>
</reference>
<organism evidence="1 2">
    <name type="scientific">Azospirillum argentinense</name>
    <dbReference type="NCBI Taxonomy" id="2970906"/>
    <lineage>
        <taxon>Bacteria</taxon>
        <taxon>Pseudomonadati</taxon>
        <taxon>Pseudomonadota</taxon>
        <taxon>Alphaproteobacteria</taxon>
        <taxon>Rhodospirillales</taxon>
        <taxon>Azospirillaceae</taxon>
        <taxon>Azospirillum</taxon>
    </lineage>
</organism>
<name>A0A5B0KP21_9PROT</name>
<dbReference type="AlphaFoldDB" id="A0A5B0KP21"/>
<sequence length="47" mass="5182">MECDEARAAGRMDWQQDNGKVERWTSTAYAATTAWCAKSTGLASARK</sequence>
<dbReference type="EMBL" id="VEWN01000017">
    <property type="protein sequence ID" value="KAA1053128.1"/>
    <property type="molecule type" value="Genomic_DNA"/>
</dbReference>
<evidence type="ECO:0000313" key="1">
    <source>
        <dbReference type="EMBL" id="KAA1053128.1"/>
    </source>
</evidence>
<gene>
    <name evidence="1" type="ORF">FH063_003047</name>
</gene>
<proteinExistence type="predicted"/>
<comment type="caution">
    <text evidence="1">The sequence shown here is derived from an EMBL/GenBank/DDBJ whole genome shotgun (WGS) entry which is preliminary data.</text>
</comment>
<dbReference type="Proteomes" id="UP000325333">
    <property type="component" value="Unassembled WGS sequence"/>
</dbReference>
<protein>
    <submittedName>
        <fullName evidence="1">Uncharacterized protein</fullName>
    </submittedName>
</protein>